<feature type="transmembrane region" description="Helical" evidence="1">
    <location>
        <begin position="49"/>
        <end position="68"/>
    </location>
</feature>
<keyword evidence="1" id="KW-1133">Transmembrane helix</keyword>
<sequence>MTFHLPFLISILLFVIQAHLGLTYRLRATVMTAIVYTSTVFIFFNNHDLVFINYLFLIMFWGVAFATFQQRNSWKKVQEV</sequence>
<keyword evidence="3" id="KW-1185">Reference proteome</keyword>
<protein>
    <submittedName>
        <fullName evidence="2">Uncharacterized protein</fullName>
    </submittedName>
</protein>
<dbReference type="Proteomes" id="UP001595733">
    <property type="component" value="Unassembled WGS sequence"/>
</dbReference>
<gene>
    <name evidence="2" type="ORF">ACFO0S_07890</name>
</gene>
<reference evidence="3" key="1">
    <citation type="journal article" date="2019" name="Int. J. Syst. Evol. Microbiol.">
        <title>The Global Catalogue of Microorganisms (GCM) 10K type strain sequencing project: providing services to taxonomists for standard genome sequencing and annotation.</title>
        <authorList>
            <consortium name="The Broad Institute Genomics Platform"/>
            <consortium name="The Broad Institute Genome Sequencing Center for Infectious Disease"/>
            <person name="Wu L."/>
            <person name="Ma J."/>
        </authorList>
    </citation>
    <scope>NUCLEOTIDE SEQUENCE [LARGE SCALE GENOMIC DNA]</scope>
    <source>
        <strain evidence="3">CCUG 50353</strain>
    </source>
</reference>
<evidence type="ECO:0000256" key="1">
    <source>
        <dbReference type="SAM" id="Phobius"/>
    </source>
</evidence>
<organism evidence="2 3">
    <name type="scientific">Chryseomicrobium palamuruense</name>
    <dbReference type="NCBI Taxonomy" id="682973"/>
    <lineage>
        <taxon>Bacteria</taxon>
        <taxon>Bacillati</taxon>
        <taxon>Bacillota</taxon>
        <taxon>Bacilli</taxon>
        <taxon>Bacillales</taxon>
        <taxon>Caryophanaceae</taxon>
        <taxon>Chryseomicrobium</taxon>
    </lineage>
</organism>
<evidence type="ECO:0000313" key="3">
    <source>
        <dbReference type="Proteomes" id="UP001595733"/>
    </source>
</evidence>
<dbReference type="RefSeq" id="WP_378141267.1">
    <property type="nucleotide sequence ID" value="NZ_JBHSEF010000021.1"/>
</dbReference>
<dbReference type="EMBL" id="JBHSEF010000021">
    <property type="protein sequence ID" value="MFC4354966.1"/>
    <property type="molecule type" value="Genomic_DNA"/>
</dbReference>
<keyword evidence="1" id="KW-0472">Membrane</keyword>
<accession>A0ABV8UUF6</accession>
<name>A0ABV8UUF6_9BACL</name>
<keyword evidence="1" id="KW-0812">Transmembrane</keyword>
<comment type="caution">
    <text evidence="2">The sequence shown here is derived from an EMBL/GenBank/DDBJ whole genome shotgun (WGS) entry which is preliminary data.</text>
</comment>
<evidence type="ECO:0000313" key="2">
    <source>
        <dbReference type="EMBL" id="MFC4354966.1"/>
    </source>
</evidence>
<proteinExistence type="predicted"/>